<proteinExistence type="predicted"/>
<accession>A0A4R6U1W8</accession>
<reference evidence="5 6" key="1">
    <citation type="submission" date="2019-03" db="EMBL/GenBank/DDBJ databases">
        <title>Genomic Encyclopedia of Type Strains, Phase IV (KMG-IV): sequencing the most valuable type-strain genomes for metagenomic binning, comparative biology and taxonomic classification.</title>
        <authorList>
            <person name="Goeker M."/>
        </authorList>
    </citation>
    <scope>NUCLEOTIDE SEQUENCE [LARGE SCALE GENOMIC DNA]</scope>
    <source>
        <strain evidence="5 6">DSM 28679</strain>
    </source>
</reference>
<keyword evidence="1" id="KW-0602">Photosynthesis</keyword>
<dbReference type="EMBL" id="SNYK01000001">
    <property type="protein sequence ID" value="TDQ39921.1"/>
    <property type="molecule type" value="Genomic_DNA"/>
</dbReference>
<evidence type="ECO:0000313" key="5">
    <source>
        <dbReference type="EMBL" id="TDQ39921.1"/>
    </source>
</evidence>
<keyword evidence="6" id="KW-1185">Reference proteome</keyword>
<protein>
    <submittedName>
        <fullName evidence="5">Photosystem II stability/assembly factor-like uncharacterized protein</fullName>
    </submittedName>
</protein>
<keyword evidence="2" id="KW-0604">Photosystem II</keyword>
<comment type="caution">
    <text evidence="5">The sequence shown here is derived from an EMBL/GenBank/DDBJ whole genome shotgun (WGS) entry which is preliminary data.</text>
</comment>
<gene>
    <name evidence="5" type="ORF">DFQ45_10150</name>
</gene>
<dbReference type="Gene3D" id="2.130.10.10">
    <property type="entry name" value="YVTN repeat-like/Quinoprotein amine dehydrogenase"/>
    <property type="match status" value="1"/>
</dbReference>
<dbReference type="Proteomes" id="UP000294575">
    <property type="component" value="Unassembled WGS sequence"/>
</dbReference>
<evidence type="ECO:0000259" key="4">
    <source>
        <dbReference type="Pfam" id="PF14870"/>
    </source>
</evidence>
<evidence type="ECO:0000256" key="1">
    <source>
        <dbReference type="ARBA" id="ARBA00022531"/>
    </source>
</evidence>
<feature type="signal peptide" evidence="3">
    <location>
        <begin position="1"/>
        <end position="34"/>
    </location>
</feature>
<dbReference type="GO" id="GO:0009523">
    <property type="term" value="C:photosystem II"/>
    <property type="evidence" value="ECO:0007669"/>
    <property type="project" value="UniProtKB-KW"/>
</dbReference>
<name>A0A4R6U1W8_9GAMM</name>
<feature type="domain" description="Photosynthesis system II assembly factor Ycf48/Hcf136-like" evidence="4">
    <location>
        <begin position="81"/>
        <end position="128"/>
    </location>
</feature>
<dbReference type="CDD" id="cd15482">
    <property type="entry name" value="Sialidase_non-viral"/>
    <property type="match status" value="1"/>
</dbReference>
<evidence type="ECO:0000313" key="6">
    <source>
        <dbReference type="Proteomes" id="UP000294575"/>
    </source>
</evidence>
<dbReference type="InterPro" id="IPR028203">
    <property type="entry name" value="PSII_CF48-like_dom"/>
</dbReference>
<dbReference type="InterPro" id="IPR015943">
    <property type="entry name" value="WD40/YVTN_repeat-like_dom_sf"/>
</dbReference>
<dbReference type="AlphaFoldDB" id="A0A4R6U1W8"/>
<dbReference type="InterPro" id="IPR036278">
    <property type="entry name" value="Sialidase_sf"/>
</dbReference>
<dbReference type="RefSeq" id="WP_240622489.1">
    <property type="nucleotide sequence ID" value="NZ_LNJZ01000006.1"/>
</dbReference>
<dbReference type="GO" id="GO:0015979">
    <property type="term" value="P:photosynthesis"/>
    <property type="evidence" value="ECO:0007669"/>
    <property type="project" value="UniProtKB-KW"/>
</dbReference>
<feature type="chain" id="PRO_5020214351" evidence="3">
    <location>
        <begin position="35"/>
        <end position="340"/>
    </location>
</feature>
<feature type="domain" description="Photosynthesis system II assembly factor Ycf48/Hcf136-like" evidence="4">
    <location>
        <begin position="132"/>
        <end position="256"/>
    </location>
</feature>
<dbReference type="PANTHER" id="PTHR47199:SF2">
    <property type="entry name" value="PHOTOSYSTEM II STABILITY_ASSEMBLY FACTOR HCF136, CHLOROPLASTIC"/>
    <property type="match status" value="1"/>
</dbReference>
<dbReference type="PANTHER" id="PTHR47199">
    <property type="entry name" value="PHOTOSYSTEM II STABILITY/ASSEMBLY FACTOR HCF136, CHLOROPLASTIC"/>
    <property type="match status" value="1"/>
</dbReference>
<dbReference type="SUPFAM" id="SSF50939">
    <property type="entry name" value="Sialidases"/>
    <property type="match status" value="1"/>
</dbReference>
<evidence type="ECO:0000256" key="2">
    <source>
        <dbReference type="ARBA" id="ARBA00023276"/>
    </source>
</evidence>
<sequence>MHESVMSARSICKRSVLALSMALPLLVAPLAAVAATESASAHSIQSARASETLLLGITQAGKRLVAVGERGHILYSDDAGDSWQQGRVPTRQMLTAVFFADEKNGWAVGHDALILHSADGGESWSEQYRDTGLEAPLLDVWFADERHGFAVGAYGTMLRTDDAGASWEDIGGELNNEDGYHLNAITRIKDAGLFVVGEMGLMLRSADEGQTWEEVASPYEGSLFGVLPTQQADTLVVYGLRGHLYRSDDFGDSWQDISLQTPQGGTLQFGLADGALLDDGRLLVVGHGGAVLVSNDNGQSFSVSLREDRFSYAGVAMRPDGRLILVGQGGVHIEGSMATP</sequence>
<dbReference type="Pfam" id="PF14870">
    <property type="entry name" value="PSII_BNR"/>
    <property type="match status" value="2"/>
</dbReference>
<evidence type="ECO:0000256" key="3">
    <source>
        <dbReference type="SAM" id="SignalP"/>
    </source>
</evidence>
<keyword evidence="3" id="KW-0732">Signal</keyword>
<organism evidence="5 6">
    <name type="scientific">Thiopseudomonas denitrificans</name>
    <dbReference type="NCBI Taxonomy" id="1501432"/>
    <lineage>
        <taxon>Bacteria</taxon>
        <taxon>Pseudomonadati</taxon>
        <taxon>Pseudomonadota</taxon>
        <taxon>Gammaproteobacteria</taxon>
        <taxon>Pseudomonadales</taxon>
        <taxon>Pseudomonadaceae</taxon>
        <taxon>Thiopseudomonas</taxon>
    </lineage>
</organism>